<name>A0A1B6CC25_9HEMI</name>
<feature type="non-terminal residue" evidence="1">
    <location>
        <position position="102"/>
    </location>
</feature>
<gene>
    <name evidence="1" type="ORF">g.2325</name>
</gene>
<reference evidence="1" key="1">
    <citation type="submission" date="2015-12" db="EMBL/GenBank/DDBJ databases">
        <title>De novo transcriptome assembly of four potential Pierce s Disease insect vectors from Arizona vineyards.</title>
        <authorList>
            <person name="Tassone E.E."/>
        </authorList>
    </citation>
    <scope>NUCLEOTIDE SEQUENCE</scope>
</reference>
<dbReference type="AlphaFoldDB" id="A0A1B6CC25"/>
<evidence type="ECO:0008006" key="2">
    <source>
        <dbReference type="Google" id="ProtNLM"/>
    </source>
</evidence>
<dbReference type="EMBL" id="GEDC01026369">
    <property type="protein sequence ID" value="JAS10929.1"/>
    <property type="molecule type" value="Transcribed_RNA"/>
</dbReference>
<feature type="non-terminal residue" evidence="1">
    <location>
        <position position="1"/>
    </location>
</feature>
<organism evidence="1">
    <name type="scientific">Clastoptera arizonana</name>
    <name type="common">Arizona spittle bug</name>
    <dbReference type="NCBI Taxonomy" id="38151"/>
    <lineage>
        <taxon>Eukaryota</taxon>
        <taxon>Metazoa</taxon>
        <taxon>Ecdysozoa</taxon>
        <taxon>Arthropoda</taxon>
        <taxon>Hexapoda</taxon>
        <taxon>Insecta</taxon>
        <taxon>Pterygota</taxon>
        <taxon>Neoptera</taxon>
        <taxon>Paraneoptera</taxon>
        <taxon>Hemiptera</taxon>
        <taxon>Auchenorrhyncha</taxon>
        <taxon>Cercopoidea</taxon>
        <taxon>Clastopteridae</taxon>
        <taxon>Clastoptera</taxon>
    </lineage>
</organism>
<protein>
    <recommendedName>
        <fullName evidence="2">PKD/REJ-like domain-containing protein</fullName>
    </recommendedName>
</protein>
<sequence length="102" mass="11726">ETKMPNLMIRCLLNCGSKSVGINSDLEVYLIVEVEGEVVPTYKTFTWTYNEDGKNDTTTEEITYRNLPSHICIVKPRVLKEGKTYTFTVTRWNPYSVSTIKI</sequence>
<accession>A0A1B6CC25</accession>
<evidence type="ECO:0000313" key="1">
    <source>
        <dbReference type="EMBL" id="JAS10929.1"/>
    </source>
</evidence>
<proteinExistence type="predicted"/>